<dbReference type="PROSITE" id="PS50157">
    <property type="entry name" value="ZINC_FINGER_C2H2_2"/>
    <property type="match status" value="5"/>
</dbReference>
<evidence type="ECO:0000256" key="7">
    <source>
        <dbReference type="PROSITE-ProRule" id="PRU00042"/>
    </source>
</evidence>
<dbReference type="Pfam" id="PF00096">
    <property type="entry name" value="zf-C2H2"/>
    <property type="match status" value="2"/>
</dbReference>
<feature type="domain" description="C2H2-type" evidence="9">
    <location>
        <begin position="457"/>
        <end position="485"/>
    </location>
</feature>
<name>A0ABN7BBT9_9HEMI</name>
<evidence type="ECO:0000256" key="5">
    <source>
        <dbReference type="ARBA" id="ARBA00022833"/>
    </source>
</evidence>
<keyword evidence="2" id="KW-0479">Metal-binding</keyword>
<keyword evidence="3" id="KW-0677">Repeat</keyword>
<feature type="region of interest" description="Disordered" evidence="8">
    <location>
        <begin position="162"/>
        <end position="193"/>
    </location>
</feature>
<comment type="subcellular location">
    <subcellularLocation>
        <location evidence="1">Nucleus</location>
    </subcellularLocation>
</comment>
<dbReference type="PANTHER" id="PTHR24406">
    <property type="entry name" value="TRANSCRIPTIONAL REPRESSOR CTCFL-RELATED"/>
    <property type="match status" value="1"/>
</dbReference>
<dbReference type="Pfam" id="PF12171">
    <property type="entry name" value="zf-C2H2_jaz"/>
    <property type="match status" value="1"/>
</dbReference>
<feature type="domain" description="C2H2-type" evidence="9">
    <location>
        <begin position="514"/>
        <end position="541"/>
    </location>
</feature>
<gene>
    <name evidence="10" type="ORF">NTJ_13421</name>
</gene>
<evidence type="ECO:0000256" key="6">
    <source>
        <dbReference type="ARBA" id="ARBA00023242"/>
    </source>
</evidence>
<evidence type="ECO:0000256" key="2">
    <source>
        <dbReference type="ARBA" id="ARBA00022723"/>
    </source>
</evidence>
<keyword evidence="11" id="KW-1185">Reference proteome</keyword>
<dbReference type="InterPro" id="IPR013087">
    <property type="entry name" value="Znf_C2H2_type"/>
</dbReference>
<dbReference type="SMART" id="SM00355">
    <property type="entry name" value="ZnF_C2H2"/>
    <property type="match status" value="7"/>
</dbReference>
<protein>
    <recommendedName>
        <fullName evidence="9">C2H2-type domain-containing protein</fullName>
    </recommendedName>
</protein>
<sequence>MDQVNSCTDCGLVFDSSKSLDVHLSYHKENLLSKWGSGSTVGSSEDNNNIKKVRPAAADSSDNSASYNHVMSSYDFGAHEPVGGAFTRLPPRSQYNRYHPYGGPYERPQVTSSQVQCDKCGLSMDASLLADHVLQMHPIWEEPQAEILDLDSHKVHVYQPPDEVPPSPHGGHQWKYFKEENGNSPSPSDLGAVSSSEVYMEPQPQLQVPKAAWKSNEARRPKTYNCTACNKWFTSSGHLKRHYNTTLHKNAVKQSGGVDPATMPVSIHHHPQVDEPAPPPPPQPPPTQPSYHGPPPGIGGSVQQQHHHHHHQQVAQQQLTVVHSPPATVIHPSPHHQLPEYAAAYHHYGYHPNGNPPHGMNLPSFSSLTGSTGLSYEPVGGVYHVKEVFTDDKMTMLADATSPTVVRPHDDEEDADDDVLYGDKDSAMVSSTDDIIGSTQTFVQVPAEPSAPPPPVHKCVDCDKTFNKACYLTQHNKSFHAGDKPFKCSRCGKRFTQEYLHLEHLSKHAGDKPYKCEMCPKQFNHKTDLRRHMCLHSGDKPFACAACGKGFIRKDHMLKHAETHRRKTNHK</sequence>
<dbReference type="SUPFAM" id="SSF57667">
    <property type="entry name" value="beta-beta-alpha zinc fingers"/>
    <property type="match status" value="3"/>
</dbReference>
<feature type="compositionally biased region" description="Polar residues" evidence="8">
    <location>
        <begin position="182"/>
        <end position="193"/>
    </location>
</feature>
<evidence type="ECO:0000256" key="1">
    <source>
        <dbReference type="ARBA" id="ARBA00004123"/>
    </source>
</evidence>
<feature type="domain" description="C2H2-type" evidence="9">
    <location>
        <begin position="486"/>
        <end position="513"/>
    </location>
</feature>
<dbReference type="InterPro" id="IPR022755">
    <property type="entry name" value="Znf_C2H2_jaz"/>
</dbReference>
<feature type="compositionally biased region" description="Pro residues" evidence="8">
    <location>
        <begin position="276"/>
        <end position="297"/>
    </location>
</feature>
<evidence type="ECO:0000256" key="4">
    <source>
        <dbReference type="ARBA" id="ARBA00022771"/>
    </source>
</evidence>
<dbReference type="Proteomes" id="UP001307889">
    <property type="component" value="Chromosome 11"/>
</dbReference>
<feature type="domain" description="C2H2-type" evidence="9">
    <location>
        <begin position="542"/>
        <end position="569"/>
    </location>
</feature>
<proteinExistence type="predicted"/>
<feature type="domain" description="C2H2-type" evidence="9">
    <location>
        <begin position="224"/>
        <end position="253"/>
    </location>
</feature>
<evidence type="ECO:0000259" key="9">
    <source>
        <dbReference type="PROSITE" id="PS50157"/>
    </source>
</evidence>
<dbReference type="EMBL" id="AP028919">
    <property type="protein sequence ID" value="BET00607.1"/>
    <property type="molecule type" value="Genomic_DNA"/>
</dbReference>
<evidence type="ECO:0000256" key="8">
    <source>
        <dbReference type="SAM" id="MobiDB-lite"/>
    </source>
</evidence>
<reference evidence="10 11" key="1">
    <citation type="submission" date="2023-09" db="EMBL/GenBank/DDBJ databases">
        <title>Nesidiocoris tenuis whole genome shotgun sequence.</title>
        <authorList>
            <person name="Shibata T."/>
            <person name="Shimoda M."/>
            <person name="Kobayashi T."/>
            <person name="Uehara T."/>
        </authorList>
    </citation>
    <scope>NUCLEOTIDE SEQUENCE [LARGE SCALE GENOMIC DNA]</scope>
    <source>
        <strain evidence="10 11">Japan</strain>
    </source>
</reference>
<feature type="region of interest" description="Disordered" evidence="8">
    <location>
        <begin position="253"/>
        <end position="318"/>
    </location>
</feature>
<dbReference type="InterPro" id="IPR050888">
    <property type="entry name" value="ZnF_C2H2-type_TF"/>
</dbReference>
<keyword evidence="5" id="KW-0862">Zinc</keyword>
<dbReference type="Gene3D" id="3.30.160.60">
    <property type="entry name" value="Classic Zinc Finger"/>
    <property type="match status" value="5"/>
</dbReference>
<organism evidence="10 11">
    <name type="scientific">Nesidiocoris tenuis</name>
    <dbReference type="NCBI Taxonomy" id="355587"/>
    <lineage>
        <taxon>Eukaryota</taxon>
        <taxon>Metazoa</taxon>
        <taxon>Ecdysozoa</taxon>
        <taxon>Arthropoda</taxon>
        <taxon>Hexapoda</taxon>
        <taxon>Insecta</taxon>
        <taxon>Pterygota</taxon>
        <taxon>Neoptera</taxon>
        <taxon>Paraneoptera</taxon>
        <taxon>Hemiptera</taxon>
        <taxon>Heteroptera</taxon>
        <taxon>Panheteroptera</taxon>
        <taxon>Cimicomorpha</taxon>
        <taxon>Miridae</taxon>
        <taxon>Dicyphina</taxon>
        <taxon>Nesidiocoris</taxon>
    </lineage>
</organism>
<keyword evidence="6" id="KW-0539">Nucleus</keyword>
<dbReference type="InterPro" id="IPR036236">
    <property type="entry name" value="Znf_C2H2_sf"/>
</dbReference>
<keyword evidence="4 7" id="KW-0863">Zinc-finger</keyword>
<evidence type="ECO:0000313" key="11">
    <source>
        <dbReference type="Proteomes" id="UP001307889"/>
    </source>
</evidence>
<accession>A0ABN7BBT9</accession>
<dbReference type="PROSITE" id="PS00028">
    <property type="entry name" value="ZINC_FINGER_C2H2_1"/>
    <property type="match status" value="6"/>
</dbReference>
<evidence type="ECO:0000256" key="3">
    <source>
        <dbReference type="ARBA" id="ARBA00022737"/>
    </source>
</evidence>
<evidence type="ECO:0000313" key="10">
    <source>
        <dbReference type="EMBL" id="BET00607.1"/>
    </source>
</evidence>